<accession>A0A484L4D9</accession>
<keyword evidence="2" id="KW-1185">Reference proteome</keyword>
<dbReference type="Proteomes" id="UP000595140">
    <property type="component" value="Unassembled WGS sequence"/>
</dbReference>
<sequence length="188" mass="21695">MGKDKSRAGTSGKSKAKSRAPTTTFDERFYYGDGSYLWFDSEEERTRFLTFFSKRVMAPPRILPERLPDMLGYDFLNAQLHQTGLWSFISKARKEINQALIRVFYSNLRHEGDVFYSLVKSTPIALNFERLGRIVGLPYQGDDISNYGREDWVLNNEGLVLNELDITDLIRHATGRPTILFMIKNITI</sequence>
<proteinExistence type="predicted"/>
<evidence type="ECO:0000313" key="1">
    <source>
        <dbReference type="EMBL" id="VFQ71140.1"/>
    </source>
</evidence>
<organism evidence="1 2">
    <name type="scientific">Cuscuta campestris</name>
    <dbReference type="NCBI Taxonomy" id="132261"/>
    <lineage>
        <taxon>Eukaryota</taxon>
        <taxon>Viridiplantae</taxon>
        <taxon>Streptophyta</taxon>
        <taxon>Embryophyta</taxon>
        <taxon>Tracheophyta</taxon>
        <taxon>Spermatophyta</taxon>
        <taxon>Magnoliopsida</taxon>
        <taxon>eudicotyledons</taxon>
        <taxon>Gunneridae</taxon>
        <taxon>Pentapetalae</taxon>
        <taxon>asterids</taxon>
        <taxon>lamiids</taxon>
        <taxon>Solanales</taxon>
        <taxon>Convolvulaceae</taxon>
        <taxon>Cuscuteae</taxon>
        <taxon>Cuscuta</taxon>
        <taxon>Cuscuta subgen. Grammica</taxon>
        <taxon>Cuscuta sect. Cleistogrammica</taxon>
    </lineage>
</organism>
<dbReference type="AlphaFoldDB" id="A0A484L4D9"/>
<gene>
    <name evidence="1" type="ORF">CCAM_LOCUS12916</name>
</gene>
<reference evidence="1 2" key="1">
    <citation type="submission" date="2018-04" db="EMBL/GenBank/DDBJ databases">
        <authorList>
            <person name="Vogel A."/>
        </authorList>
    </citation>
    <scope>NUCLEOTIDE SEQUENCE [LARGE SCALE GENOMIC DNA]</scope>
</reference>
<protein>
    <submittedName>
        <fullName evidence="1">Uncharacterized protein</fullName>
    </submittedName>
</protein>
<evidence type="ECO:0000313" key="2">
    <source>
        <dbReference type="Proteomes" id="UP000595140"/>
    </source>
</evidence>
<name>A0A484L4D9_9ASTE</name>
<dbReference type="EMBL" id="OOIL02001001">
    <property type="protein sequence ID" value="VFQ71140.1"/>
    <property type="molecule type" value="Genomic_DNA"/>
</dbReference>